<protein>
    <recommendedName>
        <fullName evidence="2">Pyridoxal phosphate homeostasis protein</fullName>
        <shortName evidence="2">PLP homeostasis protein</shortName>
    </recommendedName>
</protein>
<comment type="caution">
    <text evidence="6">The sequence shown here is derived from an EMBL/GenBank/DDBJ whole genome shotgun (WGS) entry which is preliminary data.</text>
</comment>
<comment type="function">
    <text evidence="2">Pyridoxal 5'-phosphate (PLP)-binding protein, which is involved in PLP homeostasis.</text>
</comment>
<dbReference type="PIRSF" id="PIRSF004848">
    <property type="entry name" value="YBL036c_PLPDEIII"/>
    <property type="match status" value="1"/>
</dbReference>
<dbReference type="Gene3D" id="3.20.20.10">
    <property type="entry name" value="Alanine racemase"/>
    <property type="match status" value="1"/>
</dbReference>
<dbReference type="HAMAP" id="MF_02087">
    <property type="entry name" value="PLP_homeostasis"/>
    <property type="match status" value="1"/>
</dbReference>
<dbReference type="PANTHER" id="PTHR10146:SF14">
    <property type="entry name" value="PYRIDOXAL PHOSPHATE HOMEOSTASIS PROTEIN"/>
    <property type="match status" value="1"/>
</dbReference>
<evidence type="ECO:0000256" key="4">
    <source>
        <dbReference type="RuleBase" id="RU004514"/>
    </source>
</evidence>
<dbReference type="EMBL" id="WSFT01000053">
    <property type="protein sequence ID" value="MBS4539714.1"/>
    <property type="molecule type" value="Genomic_DNA"/>
</dbReference>
<dbReference type="FunFam" id="3.20.20.10:FF:000011">
    <property type="entry name" value="Pyridoxal phosphate homeostasis protein"/>
    <property type="match status" value="1"/>
</dbReference>
<proteinExistence type="inferred from homology"/>
<evidence type="ECO:0000256" key="2">
    <source>
        <dbReference type="HAMAP-Rule" id="MF_02087"/>
    </source>
</evidence>
<accession>A0A942UUY4</accession>
<comment type="cofactor">
    <cofactor evidence="3">
        <name>pyridoxal 5'-phosphate</name>
        <dbReference type="ChEBI" id="CHEBI:597326"/>
    </cofactor>
</comment>
<keyword evidence="7" id="KW-1185">Reference proteome</keyword>
<dbReference type="NCBIfam" id="TIGR00044">
    <property type="entry name" value="YggS family pyridoxal phosphate-dependent enzyme"/>
    <property type="match status" value="1"/>
</dbReference>
<name>A0A942UUY4_9FIRM</name>
<dbReference type="AlphaFoldDB" id="A0A942UUY4"/>
<dbReference type="InterPro" id="IPR001608">
    <property type="entry name" value="Ala_racemase_N"/>
</dbReference>
<dbReference type="PROSITE" id="PS01211">
    <property type="entry name" value="UPF0001"/>
    <property type="match status" value="1"/>
</dbReference>
<evidence type="ECO:0000256" key="3">
    <source>
        <dbReference type="PIRSR" id="PIRSR004848-1"/>
    </source>
</evidence>
<evidence type="ECO:0000313" key="7">
    <source>
        <dbReference type="Proteomes" id="UP000724672"/>
    </source>
</evidence>
<feature type="modified residue" description="N6-(pyridoxal phosphate)lysine" evidence="2 3">
    <location>
        <position position="35"/>
    </location>
</feature>
<evidence type="ECO:0000256" key="1">
    <source>
        <dbReference type="ARBA" id="ARBA00022898"/>
    </source>
</evidence>
<dbReference type="Pfam" id="PF01168">
    <property type="entry name" value="Ala_racemase_N"/>
    <property type="match status" value="1"/>
</dbReference>
<evidence type="ECO:0000259" key="5">
    <source>
        <dbReference type="Pfam" id="PF01168"/>
    </source>
</evidence>
<dbReference type="SUPFAM" id="SSF51419">
    <property type="entry name" value="PLP-binding barrel"/>
    <property type="match status" value="1"/>
</dbReference>
<reference evidence="6" key="1">
    <citation type="submission" date="2019-12" db="EMBL/GenBank/DDBJ databases">
        <title>Clostridiaceae gen. nov. sp. nov., isolated from sediment in Xinjiang, China.</title>
        <authorList>
            <person name="Zhang R."/>
        </authorList>
    </citation>
    <scope>NUCLEOTIDE SEQUENCE</scope>
    <source>
        <strain evidence="6">D2Q-11</strain>
    </source>
</reference>
<gene>
    <name evidence="6" type="ORF">GOQ27_14670</name>
</gene>
<evidence type="ECO:0000313" key="6">
    <source>
        <dbReference type="EMBL" id="MBS4539714.1"/>
    </source>
</evidence>
<dbReference type="GO" id="GO:0030170">
    <property type="term" value="F:pyridoxal phosphate binding"/>
    <property type="evidence" value="ECO:0007669"/>
    <property type="project" value="UniProtKB-UniRule"/>
</dbReference>
<dbReference type="InterPro" id="IPR029066">
    <property type="entry name" value="PLP-binding_barrel"/>
</dbReference>
<dbReference type="CDD" id="cd00635">
    <property type="entry name" value="PLPDE_III_YBL036c_like"/>
    <property type="match status" value="1"/>
</dbReference>
<comment type="similarity">
    <text evidence="2 4">Belongs to the pyridoxal phosphate-binding protein YggS/PROSC family.</text>
</comment>
<keyword evidence="1 2" id="KW-0663">Pyridoxal phosphate</keyword>
<dbReference type="PANTHER" id="PTHR10146">
    <property type="entry name" value="PROLINE SYNTHETASE CO-TRANSCRIBED BACTERIAL HOMOLOG PROTEIN"/>
    <property type="match status" value="1"/>
</dbReference>
<sequence length="229" mass="26531">MSINENIREIEQKINEACNRSNRERKDINLVVVTKTIPVDIMSEAIELGLKDIGENKVQEITKKYETLGDSDLYWHMIGHLQTNKVKYIIDKVDLIHSLDRKSLAKELNKRAKKIDKVIDVLVQVNIAEEESKFGLKKENVMEFLKVLKEYPNIKVKGLMTMAPYDEDPQNIRYVFKEAKELFEEVKNQQLAHIEMEYLSMGMTNDFEVAIEEGANIIRVGTGIFGKRK</sequence>
<dbReference type="InterPro" id="IPR011078">
    <property type="entry name" value="PyrdxlP_homeostasis"/>
</dbReference>
<organism evidence="6 7">
    <name type="scientific">Anaeromonas frigoriresistens</name>
    <dbReference type="NCBI Taxonomy" id="2683708"/>
    <lineage>
        <taxon>Bacteria</taxon>
        <taxon>Bacillati</taxon>
        <taxon>Bacillota</taxon>
        <taxon>Tissierellia</taxon>
        <taxon>Tissierellales</taxon>
        <taxon>Thermohalobacteraceae</taxon>
        <taxon>Anaeromonas</taxon>
    </lineage>
</organism>
<dbReference type="Proteomes" id="UP000724672">
    <property type="component" value="Unassembled WGS sequence"/>
</dbReference>
<feature type="domain" description="Alanine racemase N-terminal" evidence="5">
    <location>
        <begin position="30"/>
        <end position="227"/>
    </location>
</feature>